<proteinExistence type="predicted"/>
<evidence type="ECO:0000313" key="3">
    <source>
        <dbReference type="Proteomes" id="UP000604046"/>
    </source>
</evidence>
<gene>
    <name evidence="2" type="ORF">SNAT2548_LOCUS29616</name>
</gene>
<comment type="caution">
    <text evidence="2">The sequence shown here is derived from an EMBL/GenBank/DDBJ whole genome shotgun (WGS) entry which is preliminary data.</text>
</comment>
<dbReference type="Proteomes" id="UP000604046">
    <property type="component" value="Unassembled WGS sequence"/>
</dbReference>
<sequence length="177" mass="19428">MALEDQEAAKLLDVVECELIANCSAAVMSLINRFKMGEINSGTEQPKRSTMAVSQPQDVVGSGRGHYLAPTLASLRAHEIHHASPEPRKDEANVDASSTELPDETPSPPWPQMPAAEVSSSHGNFPMWESEQVTLPSAQKEEEAKAPVKPQREIVTTVDDWFNLGEIFGCFMAREKK</sequence>
<feature type="compositionally biased region" description="Basic and acidic residues" evidence="1">
    <location>
        <begin position="139"/>
        <end position="149"/>
    </location>
</feature>
<evidence type="ECO:0000256" key="1">
    <source>
        <dbReference type="SAM" id="MobiDB-lite"/>
    </source>
</evidence>
<keyword evidence="3" id="KW-1185">Reference proteome</keyword>
<organism evidence="2 3">
    <name type="scientific">Symbiodinium natans</name>
    <dbReference type="NCBI Taxonomy" id="878477"/>
    <lineage>
        <taxon>Eukaryota</taxon>
        <taxon>Sar</taxon>
        <taxon>Alveolata</taxon>
        <taxon>Dinophyceae</taxon>
        <taxon>Suessiales</taxon>
        <taxon>Symbiodiniaceae</taxon>
        <taxon>Symbiodinium</taxon>
    </lineage>
</organism>
<dbReference type="AlphaFoldDB" id="A0A812TLN0"/>
<evidence type="ECO:0000313" key="2">
    <source>
        <dbReference type="EMBL" id="CAE7528855.1"/>
    </source>
</evidence>
<feature type="region of interest" description="Disordered" evidence="1">
    <location>
        <begin position="76"/>
        <end position="149"/>
    </location>
</feature>
<dbReference type="EMBL" id="CAJNDS010002568">
    <property type="protein sequence ID" value="CAE7528855.1"/>
    <property type="molecule type" value="Genomic_DNA"/>
</dbReference>
<feature type="region of interest" description="Disordered" evidence="1">
    <location>
        <begin position="41"/>
        <end position="62"/>
    </location>
</feature>
<accession>A0A812TLN0</accession>
<protein>
    <submittedName>
        <fullName evidence="2">Uncharacterized protein</fullName>
    </submittedName>
</protein>
<feature type="compositionally biased region" description="Basic and acidic residues" evidence="1">
    <location>
        <begin position="76"/>
        <end position="92"/>
    </location>
</feature>
<name>A0A812TLN0_9DINO</name>
<dbReference type="OrthoDB" id="420748at2759"/>
<reference evidence="2" key="1">
    <citation type="submission" date="2021-02" db="EMBL/GenBank/DDBJ databases">
        <authorList>
            <person name="Dougan E. K."/>
            <person name="Rhodes N."/>
            <person name="Thang M."/>
            <person name="Chan C."/>
        </authorList>
    </citation>
    <scope>NUCLEOTIDE SEQUENCE</scope>
</reference>